<feature type="compositionally biased region" description="Acidic residues" evidence="1">
    <location>
        <begin position="310"/>
        <end position="321"/>
    </location>
</feature>
<proteinExistence type="predicted"/>
<organism evidence="3 4">
    <name type="scientific">Adhaeretor mobilis</name>
    <dbReference type="NCBI Taxonomy" id="1930276"/>
    <lineage>
        <taxon>Bacteria</taxon>
        <taxon>Pseudomonadati</taxon>
        <taxon>Planctomycetota</taxon>
        <taxon>Planctomycetia</taxon>
        <taxon>Pirellulales</taxon>
        <taxon>Lacipirellulaceae</taxon>
        <taxon>Adhaeretor</taxon>
    </lineage>
</organism>
<feature type="region of interest" description="Disordered" evidence="1">
    <location>
        <begin position="47"/>
        <end position="217"/>
    </location>
</feature>
<feature type="region of interest" description="Disordered" evidence="1">
    <location>
        <begin position="265"/>
        <end position="321"/>
    </location>
</feature>
<evidence type="ECO:0000313" key="4">
    <source>
        <dbReference type="Proteomes" id="UP000319852"/>
    </source>
</evidence>
<keyword evidence="4" id="KW-1185">Reference proteome</keyword>
<name>A0A517MXQ7_9BACT</name>
<dbReference type="OrthoDB" id="283946at2"/>
<feature type="compositionally biased region" description="Acidic residues" evidence="1">
    <location>
        <begin position="183"/>
        <end position="201"/>
    </location>
</feature>
<feature type="compositionally biased region" description="Acidic residues" evidence="1">
    <location>
        <begin position="66"/>
        <end position="100"/>
    </location>
</feature>
<dbReference type="RefSeq" id="WP_145060845.1">
    <property type="nucleotide sequence ID" value="NZ_CP036263.1"/>
</dbReference>
<reference evidence="3 4" key="1">
    <citation type="submission" date="2019-02" db="EMBL/GenBank/DDBJ databases">
        <title>Deep-cultivation of Planctomycetes and their phenomic and genomic characterization uncovers novel biology.</title>
        <authorList>
            <person name="Wiegand S."/>
            <person name="Jogler M."/>
            <person name="Boedeker C."/>
            <person name="Pinto D."/>
            <person name="Vollmers J."/>
            <person name="Rivas-Marin E."/>
            <person name="Kohn T."/>
            <person name="Peeters S.H."/>
            <person name="Heuer A."/>
            <person name="Rast P."/>
            <person name="Oberbeckmann S."/>
            <person name="Bunk B."/>
            <person name="Jeske O."/>
            <person name="Meyerdierks A."/>
            <person name="Storesund J.E."/>
            <person name="Kallscheuer N."/>
            <person name="Luecker S."/>
            <person name="Lage O.M."/>
            <person name="Pohl T."/>
            <person name="Merkel B.J."/>
            <person name="Hornburger P."/>
            <person name="Mueller R.-W."/>
            <person name="Bruemmer F."/>
            <person name="Labrenz M."/>
            <person name="Spormann A.M."/>
            <person name="Op den Camp H."/>
            <person name="Overmann J."/>
            <person name="Amann R."/>
            <person name="Jetten M.S.M."/>
            <person name="Mascher T."/>
            <person name="Medema M.H."/>
            <person name="Devos D.P."/>
            <person name="Kaster A.-K."/>
            <person name="Ovreas L."/>
            <person name="Rohde M."/>
            <person name="Galperin M.Y."/>
            <person name="Jogler C."/>
        </authorList>
    </citation>
    <scope>NUCLEOTIDE SEQUENCE [LARGE SCALE GENOMIC DNA]</scope>
    <source>
        <strain evidence="3 4">HG15A2</strain>
    </source>
</reference>
<keyword evidence="2" id="KW-1133">Transmembrane helix</keyword>
<feature type="compositionally biased region" description="Low complexity" evidence="1">
    <location>
        <begin position="265"/>
        <end position="276"/>
    </location>
</feature>
<keyword evidence="2" id="KW-0812">Transmembrane</keyword>
<evidence type="ECO:0008006" key="5">
    <source>
        <dbReference type="Google" id="ProtNLM"/>
    </source>
</evidence>
<protein>
    <recommendedName>
        <fullName evidence="5">Helix-turn-helix domain-containing protein</fullName>
    </recommendedName>
</protein>
<dbReference type="Proteomes" id="UP000319852">
    <property type="component" value="Chromosome"/>
</dbReference>
<gene>
    <name evidence="3" type="ORF">HG15A2_29910</name>
</gene>
<feature type="transmembrane region" description="Helical" evidence="2">
    <location>
        <begin position="519"/>
        <end position="539"/>
    </location>
</feature>
<feature type="compositionally biased region" description="Acidic residues" evidence="1">
    <location>
        <begin position="277"/>
        <end position="288"/>
    </location>
</feature>
<evidence type="ECO:0000256" key="1">
    <source>
        <dbReference type="SAM" id="MobiDB-lite"/>
    </source>
</evidence>
<sequence length="570" mass="58899">MDFLKFEDALEKLGITSERLNQLRESGELRAYRDGGSWKFRGDEIEKMSADGVPEPAPPSDIGLVPDDELEASAPIEVEDDDDLKLADDDDLALDTEELSLESSGLDLDMGSKEASKPVPSKAEESSLELGELEDIELAEASDVIIDDPDATDPADSILLSEEELGESVAAPASTIIGKEELGLEDADLELASEDDTDGSELELASDPGASDVLSSGIAGSGVLDELTDESGGMSAFEDLDELEIDLEAESSRILSPEEAAKVKAAAAAAPKPSAELDSDLTLDDDGTDPVPSDLEIAADDGTDPVPSDLELEIADDGTDPNVEEELELELAPSDSAVGDSDIDLGGSGSDFVLADGSGSDVTLNSGDSGINLVSPSDSGLALDDIPLEMGGSAILSSLSLGGTDSDPDFSLVADDIPAAGGSQKAAVQEDEDFQLTPLSEGAIDEDPDSSSQVIALDAVEDDFGASDAGILGGDAFAEDTGDAVLLTEDDAVPMDELGAGVYAGGGAAAVRSDSDYSIWNILSLAGCAMLSMLSIMLLTDMIRNIWSWDETTSLNSSLLDGLLGMFGLK</sequence>
<evidence type="ECO:0000313" key="3">
    <source>
        <dbReference type="EMBL" id="QDS99664.1"/>
    </source>
</evidence>
<dbReference type="EMBL" id="CP036263">
    <property type="protein sequence ID" value="QDS99664.1"/>
    <property type="molecule type" value="Genomic_DNA"/>
</dbReference>
<accession>A0A517MXQ7</accession>
<dbReference type="AlphaFoldDB" id="A0A517MXQ7"/>
<evidence type="ECO:0000256" key="2">
    <source>
        <dbReference type="SAM" id="Phobius"/>
    </source>
</evidence>
<feature type="compositionally biased region" description="Acidic residues" evidence="1">
    <location>
        <begin position="131"/>
        <end position="153"/>
    </location>
</feature>
<dbReference type="KEGG" id="amob:HG15A2_29910"/>
<keyword evidence="2" id="KW-0472">Membrane</keyword>